<reference evidence="11" key="1">
    <citation type="submission" date="2025-08" db="UniProtKB">
        <authorList>
            <consortium name="RefSeq"/>
        </authorList>
    </citation>
    <scope>IDENTIFICATION</scope>
</reference>
<evidence type="ECO:0000256" key="3">
    <source>
        <dbReference type="ARBA" id="ARBA00022622"/>
    </source>
</evidence>
<keyword evidence="5" id="KW-0472">Membrane</keyword>
<keyword evidence="10" id="KW-1185">Reference proteome</keyword>
<evidence type="ECO:0000256" key="7">
    <source>
        <dbReference type="ARBA" id="ARBA00023180"/>
    </source>
</evidence>
<evidence type="ECO:0000259" key="9">
    <source>
        <dbReference type="SMART" id="SM00768"/>
    </source>
</evidence>
<keyword evidence="3" id="KW-0449">Lipoprotein</keyword>
<evidence type="ECO:0000256" key="5">
    <source>
        <dbReference type="ARBA" id="ARBA00023136"/>
    </source>
</evidence>
<accession>A0AB40CPX2</accession>
<feature type="domain" description="X8" evidence="9">
    <location>
        <begin position="28"/>
        <end position="115"/>
    </location>
</feature>
<dbReference type="FunFam" id="1.20.58.1040:FF:000001">
    <property type="entry name" value="Glucan endo-1,3-beta-glucosidase 4"/>
    <property type="match status" value="1"/>
</dbReference>
<evidence type="ECO:0000313" key="11">
    <source>
        <dbReference type="RefSeq" id="XP_039140607.1"/>
    </source>
</evidence>
<protein>
    <submittedName>
        <fullName evidence="11">PLASMODESMATA CALLOSE-BINDING PROTEIN 5-like</fullName>
    </submittedName>
</protein>
<dbReference type="PANTHER" id="PTHR31044:SF52">
    <property type="entry name" value="OS01G0631500 PROTEIN"/>
    <property type="match status" value="1"/>
</dbReference>
<dbReference type="PANTHER" id="PTHR31044">
    <property type="entry name" value="BETA-1,3 GLUCANASE"/>
    <property type="match status" value="1"/>
</dbReference>
<dbReference type="GO" id="GO:0009506">
    <property type="term" value="C:plasmodesma"/>
    <property type="evidence" value="ECO:0007669"/>
    <property type="project" value="UniProtKB-ARBA"/>
</dbReference>
<sequence>MACSTIIGVMVMALLVLQLHSTTLADEKWCVASENAMDGPPQEALDWACSPNDGAANCSDIQETGPCYIPNNIKAHASYAFNSYWQLHRDEDDSCNFNGLAIQTSTDPSHDNCHFSSTAGAAKLEQEEKEQTMCMCADCLCSLCRSAIITNIEIPIM</sequence>
<feature type="chain" id="PRO_5044229069" evidence="8">
    <location>
        <begin position="26"/>
        <end position="157"/>
    </location>
</feature>
<dbReference type="Gene3D" id="1.20.58.1040">
    <property type="match status" value="1"/>
</dbReference>
<evidence type="ECO:0000256" key="8">
    <source>
        <dbReference type="SAM" id="SignalP"/>
    </source>
</evidence>
<dbReference type="GO" id="GO:0098552">
    <property type="term" value="C:side of membrane"/>
    <property type="evidence" value="ECO:0007669"/>
    <property type="project" value="UniProtKB-KW"/>
</dbReference>
<dbReference type="GO" id="GO:0005886">
    <property type="term" value="C:plasma membrane"/>
    <property type="evidence" value="ECO:0007669"/>
    <property type="project" value="UniProtKB-SubCell"/>
</dbReference>
<keyword evidence="6" id="KW-1015">Disulfide bond</keyword>
<dbReference type="AlphaFoldDB" id="A0AB40CPX2"/>
<proteinExistence type="predicted"/>
<evidence type="ECO:0000256" key="4">
    <source>
        <dbReference type="ARBA" id="ARBA00022729"/>
    </source>
</evidence>
<evidence type="ECO:0000256" key="6">
    <source>
        <dbReference type="ARBA" id="ARBA00023157"/>
    </source>
</evidence>
<dbReference type="InterPro" id="IPR044788">
    <property type="entry name" value="X8_dom_prot"/>
</dbReference>
<dbReference type="RefSeq" id="XP_039140607.1">
    <property type="nucleotide sequence ID" value="XM_039284673.1"/>
</dbReference>
<keyword evidence="3" id="KW-0336">GPI-anchor</keyword>
<gene>
    <name evidence="11" type="primary">LOC120277838</name>
</gene>
<evidence type="ECO:0000256" key="2">
    <source>
        <dbReference type="ARBA" id="ARBA00022475"/>
    </source>
</evidence>
<feature type="signal peptide" evidence="8">
    <location>
        <begin position="1"/>
        <end position="25"/>
    </location>
</feature>
<keyword evidence="2" id="KW-1003">Cell membrane</keyword>
<keyword evidence="7" id="KW-0325">Glycoprotein</keyword>
<dbReference type="Proteomes" id="UP001515500">
    <property type="component" value="Chromosome 15"/>
</dbReference>
<evidence type="ECO:0000256" key="1">
    <source>
        <dbReference type="ARBA" id="ARBA00004609"/>
    </source>
</evidence>
<dbReference type="GeneID" id="120277838"/>
<name>A0AB40CPX2_DIOCR</name>
<keyword evidence="4 8" id="KW-0732">Signal</keyword>
<dbReference type="InterPro" id="IPR012946">
    <property type="entry name" value="X8"/>
</dbReference>
<evidence type="ECO:0000313" key="10">
    <source>
        <dbReference type="Proteomes" id="UP001515500"/>
    </source>
</evidence>
<dbReference type="SMART" id="SM00768">
    <property type="entry name" value="X8"/>
    <property type="match status" value="1"/>
</dbReference>
<comment type="subcellular location">
    <subcellularLocation>
        <location evidence="1">Cell membrane</location>
        <topology evidence="1">Lipid-anchor</topology>
        <topology evidence="1">GPI-anchor</topology>
    </subcellularLocation>
</comment>
<organism evidence="10 11">
    <name type="scientific">Dioscorea cayennensis subsp. rotundata</name>
    <name type="common">White Guinea yam</name>
    <name type="synonym">Dioscorea rotundata</name>
    <dbReference type="NCBI Taxonomy" id="55577"/>
    <lineage>
        <taxon>Eukaryota</taxon>
        <taxon>Viridiplantae</taxon>
        <taxon>Streptophyta</taxon>
        <taxon>Embryophyta</taxon>
        <taxon>Tracheophyta</taxon>
        <taxon>Spermatophyta</taxon>
        <taxon>Magnoliopsida</taxon>
        <taxon>Liliopsida</taxon>
        <taxon>Dioscoreales</taxon>
        <taxon>Dioscoreaceae</taxon>
        <taxon>Dioscorea</taxon>
    </lineage>
</organism>
<dbReference type="Pfam" id="PF07983">
    <property type="entry name" value="X8"/>
    <property type="match status" value="1"/>
</dbReference>